<evidence type="ECO:0000256" key="2">
    <source>
        <dbReference type="ARBA" id="ARBA00023015"/>
    </source>
</evidence>
<dbReference type="Gene3D" id="1.10.10.10">
    <property type="entry name" value="Winged helix-like DNA-binding domain superfamily/Winged helix DNA-binding domain"/>
    <property type="match status" value="1"/>
</dbReference>
<evidence type="ECO:0000256" key="3">
    <source>
        <dbReference type="ARBA" id="ARBA00023125"/>
    </source>
</evidence>
<comment type="similarity">
    <text evidence="1">Belongs to the LysR transcriptional regulatory family.</text>
</comment>
<proteinExistence type="inferred from homology"/>
<evidence type="ECO:0000256" key="4">
    <source>
        <dbReference type="ARBA" id="ARBA00023163"/>
    </source>
</evidence>
<evidence type="ECO:0000259" key="5">
    <source>
        <dbReference type="PROSITE" id="PS50931"/>
    </source>
</evidence>
<dbReference type="InterPro" id="IPR005119">
    <property type="entry name" value="LysR_subst-bd"/>
</dbReference>
<keyword evidence="4" id="KW-0804">Transcription</keyword>
<accession>A0A378LWW0</accession>
<dbReference type="PRINTS" id="PR00039">
    <property type="entry name" value="HTHLYSR"/>
</dbReference>
<gene>
    <name evidence="6" type="primary">gltC</name>
    <name evidence="6" type="ORF">NCTC11532_00706</name>
</gene>
<dbReference type="STRING" id="1122170.GCA_000701265_02868"/>
<keyword evidence="7" id="KW-1185">Reference proteome</keyword>
<dbReference type="InterPro" id="IPR036390">
    <property type="entry name" value="WH_DNA-bd_sf"/>
</dbReference>
<name>A0A378LWW0_9GAMM</name>
<dbReference type="RefSeq" id="WP_031563895.1">
    <property type="nucleotide sequence ID" value="NZ_CAAAIS010000002.1"/>
</dbReference>
<protein>
    <submittedName>
        <fullName evidence="6">LysR family transcriptional regulator</fullName>
    </submittedName>
</protein>
<dbReference type="OrthoDB" id="646694at2"/>
<evidence type="ECO:0000313" key="7">
    <source>
        <dbReference type="Proteomes" id="UP000255297"/>
    </source>
</evidence>
<dbReference type="Gene3D" id="3.40.190.290">
    <property type="match status" value="1"/>
</dbReference>
<keyword evidence="3" id="KW-0238">DNA-binding</keyword>
<dbReference type="PANTHER" id="PTHR30419:SF8">
    <property type="entry name" value="NITROGEN ASSIMILATION TRANSCRIPTIONAL ACTIVATOR-RELATED"/>
    <property type="match status" value="1"/>
</dbReference>
<dbReference type="SUPFAM" id="SSF46785">
    <property type="entry name" value="Winged helix' DNA-binding domain"/>
    <property type="match status" value="1"/>
</dbReference>
<evidence type="ECO:0000313" key="6">
    <source>
        <dbReference type="EMBL" id="STY28531.1"/>
    </source>
</evidence>
<organism evidence="6 7">
    <name type="scientific">Legionella wadsworthii</name>
    <dbReference type="NCBI Taxonomy" id="28088"/>
    <lineage>
        <taxon>Bacteria</taxon>
        <taxon>Pseudomonadati</taxon>
        <taxon>Pseudomonadota</taxon>
        <taxon>Gammaproteobacteria</taxon>
        <taxon>Legionellales</taxon>
        <taxon>Legionellaceae</taxon>
        <taxon>Legionella</taxon>
    </lineage>
</organism>
<dbReference type="EMBL" id="UGPB01000001">
    <property type="protein sequence ID" value="STY28531.1"/>
    <property type="molecule type" value="Genomic_DNA"/>
</dbReference>
<dbReference type="PROSITE" id="PS50931">
    <property type="entry name" value="HTH_LYSR"/>
    <property type="match status" value="1"/>
</dbReference>
<dbReference type="InterPro" id="IPR000847">
    <property type="entry name" value="LysR_HTH_N"/>
</dbReference>
<dbReference type="InterPro" id="IPR050950">
    <property type="entry name" value="HTH-type_LysR_regulators"/>
</dbReference>
<dbReference type="PANTHER" id="PTHR30419">
    <property type="entry name" value="HTH-TYPE TRANSCRIPTIONAL REGULATOR YBHD"/>
    <property type="match status" value="1"/>
</dbReference>
<dbReference type="AlphaFoldDB" id="A0A378LWW0"/>
<dbReference type="GO" id="GO:0003700">
    <property type="term" value="F:DNA-binding transcription factor activity"/>
    <property type="evidence" value="ECO:0007669"/>
    <property type="project" value="InterPro"/>
</dbReference>
<sequence length="295" mass="33104">MEFKLIRTFVEVIRQNSFSKAAENLFATQSTVSKAMKQLEEELGMTLIERFKKRNIPTAAGEIVYRRGIKLLAERDDLIKELDAIRGLKQGQLRLGIAPVGSDTLFAPLFALYRQRYPGIEVKLVEHGGDKLAECLREGEIDFAGTLLPVAEEFDSQLLCSEPLVVLMSAGHPLAKKSFVSLQQLRETPFVLFSSGFALHRMILDACDRAGFKPKIVAQSNQIDFMVALVTAGLGVAFLPRMIALERLNSQIHAPLLHGEEFRWNMSMTWRRDAYLSDAAKAWLALVQEVHSKKS</sequence>
<dbReference type="SUPFAM" id="SSF53850">
    <property type="entry name" value="Periplasmic binding protein-like II"/>
    <property type="match status" value="1"/>
</dbReference>
<dbReference type="CDD" id="cd08438">
    <property type="entry name" value="PBP2_CidR"/>
    <property type="match status" value="1"/>
</dbReference>
<dbReference type="Proteomes" id="UP000255297">
    <property type="component" value="Unassembled WGS sequence"/>
</dbReference>
<dbReference type="Pfam" id="PF00126">
    <property type="entry name" value="HTH_1"/>
    <property type="match status" value="1"/>
</dbReference>
<dbReference type="GO" id="GO:0003677">
    <property type="term" value="F:DNA binding"/>
    <property type="evidence" value="ECO:0007669"/>
    <property type="project" value="UniProtKB-KW"/>
</dbReference>
<feature type="domain" description="HTH lysR-type" evidence="5">
    <location>
        <begin position="1"/>
        <end position="58"/>
    </location>
</feature>
<dbReference type="GO" id="GO:0005829">
    <property type="term" value="C:cytosol"/>
    <property type="evidence" value="ECO:0007669"/>
    <property type="project" value="TreeGrafter"/>
</dbReference>
<dbReference type="FunFam" id="1.10.10.10:FF:000001">
    <property type="entry name" value="LysR family transcriptional regulator"/>
    <property type="match status" value="1"/>
</dbReference>
<dbReference type="InterPro" id="IPR036388">
    <property type="entry name" value="WH-like_DNA-bd_sf"/>
</dbReference>
<dbReference type="Pfam" id="PF03466">
    <property type="entry name" value="LysR_substrate"/>
    <property type="match status" value="1"/>
</dbReference>
<reference evidence="6 7" key="1">
    <citation type="submission" date="2018-06" db="EMBL/GenBank/DDBJ databases">
        <authorList>
            <consortium name="Pathogen Informatics"/>
            <person name="Doyle S."/>
        </authorList>
    </citation>
    <scope>NUCLEOTIDE SEQUENCE [LARGE SCALE GENOMIC DNA]</scope>
    <source>
        <strain evidence="6 7">NCTC11532</strain>
    </source>
</reference>
<keyword evidence="2" id="KW-0805">Transcription regulation</keyword>
<evidence type="ECO:0000256" key="1">
    <source>
        <dbReference type="ARBA" id="ARBA00009437"/>
    </source>
</evidence>